<keyword evidence="5" id="KW-0863">Zinc-finger</keyword>
<dbReference type="CDD" id="cd20353">
    <property type="entry name" value="Rcat_RBR_RNF216"/>
    <property type="match status" value="1"/>
</dbReference>
<dbReference type="EMBL" id="LT882684">
    <property type="protein sequence ID" value="SMY27651.1"/>
    <property type="molecule type" value="Genomic_DNA"/>
</dbReference>
<proteinExistence type="predicted"/>
<dbReference type="CDD" id="cd20339">
    <property type="entry name" value="BRcat_RBR_RNF216"/>
    <property type="match status" value="1"/>
</dbReference>
<dbReference type="PANTHER" id="PTHR22770:SF47">
    <property type="entry name" value="E3 UBIQUITIN-PROTEIN LIGASE RNF216"/>
    <property type="match status" value="1"/>
</dbReference>
<dbReference type="InterPro" id="IPR047546">
    <property type="entry name" value="Rcat_RBR_RNF216"/>
</dbReference>
<evidence type="ECO:0000256" key="6">
    <source>
        <dbReference type="ARBA" id="ARBA00022786"/>
    </source>
</evidence>
<dbReference type="Proteomes" id="UP000215453">
    <property type="component" value="Chromosome 9"/>
</dbReference>
<evidence type="ECO:0000256" key="8">
    <source>
        <dbReference type="SAM" id="MobiDB-lite"/>
    </source>
</evidence>
<feature type="domain" description="RING-type" evidence="9">
    <location>
        <begin position="421"/>
        <end position="631"/>
    </location>
</feature>
<protein>
    <recommendedName>
        <fullName evidence="9">RING-type domain-containing protein</fullName>
    </recommendedName>
</protein>
<dbReference type="AlphaFoldDB" id="A0A1Y6LY85"/>
<dbReference type="GO" id="GO:0008270">
    <property type="term" value="F:zinc ion binding"/>
    <property type="evidence" value="ECO:0007669"/>
    <property type="project" value="UniProtKB-KW"/>
</dbReference>
<keyword evidence="6" id="KW-0833">Ubl conjugation pathway</keyword>
<evidence type="ECO:0000256" key="4">
    <source>
        <dbReference type="ARBA" id="ARBA00022737"/>
    </source>
</evidence>
<keyword evidence="4" id="KW-0677">Repeat</keyword>
<evidence type="ECO:0000256" key="3">
    <source>
        <dbReference type="ARBA" id="ARBA00022723"/>
    </source>
</evidence>
<dbReference type="InterPro" id="IPR044066">
    <property type="entry name" value="TRIAD_supradom"/>
</dbReference>
<feature type="compositionally biased region" description="Basic and acidic residues" evidence="8">
    <location>
        <begin position="120"/>
        <end position="134"/>
    </location>
</feature>
<comment type="pathway">
    <text evidence="1">Protein modification; protein ubiquitination.</text>
</comment>
<evidence type="ECO:0000256" key="5">
    <source>
        <dbReference type="ARBA" id="ARBA00022771"/>
    </source>
</evidence>
<dbReference type="PROSITE" id="PS51873">
    <property type="entry name" value="TRIAD"/>
    <property type="match status" value="1"/>
</dbReference>
<feature type="region of interest" description="Disordered" evidence="8">
    <location>
        <begin position="272"/>
        <end position="295"/>
    </location>
</feature>
<feature type="compositionally biased region" description="Basic and acidic residues" evidence="8">
    <location>
        <begin position="284"/>
        <end position="295"/>
    </location>
</feature>
<dbReference type="PANTHER" id="PTHR22770">
    <property type="entry name" value="UBIQUITIN CONJUGATING ENZYME 7 INTERACTING PROTEIN-RELATED"/>
    <property type="match status" value="1"/>
</dbReference>
<evidence type="ECO:0000256" key="2">
    <source>
        <dbReference type="ARBA" id="ARBA00022679"/>
    </source>
</evidence>
<keyword evidence="7" id="KW-0862">Zinc</keyword>
<name>A0A1Y6LY85_ZYMTR</name>
<dbReference type="InterPro" id="IPR047545">
    <property type="entry name" value="BRcat_RBR_RNF216"/>
</dbReference>
<evidence type="ECO:0000256" key="1">
    <source>
        <dbReference type="ARBA" id="ARBA00004906"/>
    </source>
</evidence>
<dbReference type="SUPFAM" id="SSF57850">
    <property type="entry name" value="RING/U-box"/>
    <property type="match status" value="1"/>
</dbReference>
<dbReference type="Pfam" id="PF26200">
    <property type="entry name" value="Rcat_RNF216"/>
    <property type="match status" value="1"/>
</dbReference>
<dbReference type="InterPro" id="IPR051628">
    <property type="entry name" value="LUBAC_E3_Ligases"/>
</dbReference>
<evidence type="ECO:0000256" key="7">
    <source>
        <dbReference type="ARBA" id="ARBA00022833"/>
    </source>
</evidence>
<feature type="region of interest" description="Disordered" evidence="8">
    <location>
        <begin position="903"/>
        <end position="935"/>
    </location>
</feature>
<dbReference type="Gene3D" id="1.20.120.1750">
    <property type="match status" value="1"/>
</dbReference>
<sequence length="1090" mass="121573">MKRHVTNADIRDSKFAILHLSRGAVRFCLRHFPETPSRPAAVLSARLNLAVFVFLPLSHFLPPTSSPFSVFAGFTSRTKMPTAVADSRPPPEIIDLLSSDDEEGDSPERPAPPKRARRDHRPDDGYMGRLRDQDQQAAPGADFHDFHGFDMLGPLDPYNDDQQLALGEPMPAGQFVDVDGEQIFIPDDIPAPPGKAQQERARPAKTPTPDPDASEFTLDFCLSRVLIVLPDVDHEHVAKLHKEANEVTAMNRTTSLKLADVMEKLLSSDYPRQVKEPARKKRRREDEVEEQSKVWEGPGREVAPHQIRGTIASMLKAEFPEISKQQIASEVARHKHFYQTYIALANLKDTGNGGKKFRGRASALDMATADTIATNSGWAPMIDELKAARDRVKEIRRRRVIDEAHRKAEQDNLQRAIDNNETSECQVCFDELPMNRQIHCDGAVAHFTCFDCAELYVKTEVGDARCRVVCTAGCGAPFPRSQLHLLSDKDLLNKLEKLQQEKDIRDAGLEGLEECPFCIDFKIILGPVEEDSELRCGNPECEKVSCRRCKAASHVPLSCEEHAKDNKISFRHRVEEKMSEALIRSCNKCNKKFIKLDGCNKMTCPSCGNLQCYVCSTSITCYSHFNHMPGVAVDPQNPSTKCPLYDNSEERHEREVEAAEAAARAEVMEEQPDITQEDLDIKVSDAVKKSAQDRVRRALPPPGFDGPGPLDMHALLPRIRDDRADMNEIDDLVRMGYNRRRRHPEAFHRHIIRGNGEGAIARRLEALDAARIRQARMRAEWWRAVDEEMPQDIARPLGVRLAEVAGQHNARAHLRRDERLAAHRRLALLGEQQQQDLLHLGGADFARQFNGEQAQEENRIGGHEAPVGADADRLADFPRLLRWYEPPAPLAAVDARAALDENADAAAADRPPIRPRIHYERPPAAPLADGRQHLPNPNIGGAAADFPVEPAFYDGAYDLDLPIYPPLGQHYGRQGGGRLAVHPAEPIIPAAPQALGQQAVDNRGTFDDFPALPRDFGARNHLHRPAADAQPAAEQDFGPDPLELPPLFGGRLPMEWWPPGAARVGNDRAGDGVNVEDDLDRLLENMRRAG</sequence>
<evidence type="ECO:0000313" key="11">
    <source>
        <dbReference type="Proteomes" id="UP000215453"/>
    </source>
</evidence>
<reference evidence="10 11" key="1">
    <citation type="submission" date="2016-10" db="EMBL/GenBank/DDBJ databases">
        <authorList>
            <person name="Varghese N."/>
        </authorList>
    </citation>
    <scope>NUCLEOTIDE SEQUENCE [LARGE SCALE GENOMIC DNA]</scope>
</reference>
<keyword evidence="2" id="KW-0808">Transferase</keyword>
<feature type="region of interest" description="Disordered" evidence="8">
    <location>
        <begin position="81"/>
        <end position="145"/>
    </location>
</feature>
<accession>A0A1Y6LY85</accession>
<evidence type="ECO:0000259" key="9">
    <source>
        <dbReference type="PROSITE" id="PS51873"/>
    </source>
</evidence>
<feature type="region of interest" description="Disordered" evidence="8">
    <location>
        <begin position="189"/>
        <end position="212"/>
    </location>
</feature>
<keyword evidence="3" id="KW-0479">Metal-binding</keyword>
<gene>
    <name evidence="10" type="ORF">ZT1A5_G9096</name>
</gene>
<organism evidence="10 11">
    <name type="scientific">Zymoseptoria tritici ST99CH_1A5</name>
    <dbReference type="NCBI Taxonomy" id="1276529"/>
    <lineage>
        <taxon>Eukaryota</taxon>
        <taxon>Fungi</taxon>
        <taxon>Dikarya</taxon>
        <taxon>Ascomycota</taxon>
        <taxon>Pezizomycotina</taxon>
        <taxon>Dothideomycetes</taxon>
        <taxon>Dothideomycetidae</taxon>
        <taxon>Mycosphaerellales</taxon>
        <taxon>Mycosphaerellaceae</taxon>
        <taxon>Zymoseptoria</taxon>
    </lineage>
</organism>
<dbReference type="GO" id="GO:0016740">
    <property type="term" value="F:transferase activity"/>
    <property type="evidence" value="ECO:0007669"/>
    <property type="project" value="UniProtKB-KW"/>
</dbReference>
<evidence type="ECO:0000313" key="10">
    <source>
        <dbReference type="EMBL" id="SMY27651.1"/>
    </source>
</evidence>